<evidence type="ECO:0000259" key="20">
    <source>
        <dbReference type="PROSITE" id="PS51383"/>
    </source>
</evidence>
<comment type="function">
    <text evidence="17">Catalyzes the dehydration of the S-form of NAD(P)HX at the expense of ADP, which is converted to AMP. Together with NAD(P)HX epimerase, which catalyzes the epimerization of the S- and R-forms, the enzyme allows the repair of both epimers of NAD(P)HX, a damaged form of NAD(P)H that is a result of enzymatic or heat-dependent hydration.</text>
</comment>
<dbReference type="GO" id="GO:0052855">
    <property type="term" value="F:ADP-dependent NAD(P)H-hydrate dehydratase activity"/>
    <property type="evidence" value="ECO:0007669"/>
    <property type="project" value="UniProtKB-UniRule"/>
</dbReference>
<dbReference type="SUPFAM" id="SSF64153">
    <property type="entry name" value="YjeF N-terminal domain-like"/>
    <property type="match status" value="1"/>
</dbReference>
<feature type="binding site" evidence="18">
    <location>
        <position position="132"/>
    </location>
    <ligand>
        <name>K(+)</name>
        <dbReference type="ChEBI" id="CHEBI:29103"/>
    </ligand>
</feature>
<dbReference type="InterPro" id="IPR036652">
    <property type="entry name" value="YjeF_N_dom_sf"/>
</dbReference>
<feature type="binding site" evidence="17">
    <location>
        <position position="268"/>
    </location>
    <ligand>
        <name>(6S)-NADPHX</name>
        <dbReference type="ChEBI" id="CHEBI:64076"/>
    </ligand>
</feature>
<dbReference type="PIRSF" id="PIRSF017184">
    <property type="entry name" value="Nnr"/>
    <property type="match status" value="1"/>
</dbReference>
<dbReference type="Proteomes" id="UP000807825">
    <property type="component" value="Unassembled WGS sequence"/>
</dbReference>
<evidence type="ECO:0000256" key="13">
    <source>
        <dbReference type="ARBA" id="ARBA00023268"/>
    </source>
</evidence>
<dbReference type="AlphaFoldDB" id="A0A9D6Z8L2"/>
<feature type="binding site" evidence="18">
    <location>
        <begin position="136"/>
        <end position="142"/>
    </location>
    <ligand>
        <name>(6S)-NADPHX</name>
        <dbReference type="ChEBI" id="CHEBI:64076"/>
    </ligand>
</feature>
<dbReference type="InterPro" id="IPR030677">
    <property type="entry name" value="Nnr"/>
</dbReference>
<evidence type="ECO:0000256" key="12">
    <source>
        <dbReference type="ARBA" id="ARBA00023239"/>
    </source>
</evidence>
<keyword evidence="5 18" id="KW-0479">Metal-binding</keyword>
<feature type="binding site" evidence="17">
    <location>
        <position position="339"/>
    </location>
    <ligand>
        <name>(6S)-NADPHX</name>
        <dbReference type="ChEBI" id="CHEBI:64076"/>
    </ligand>
</feature>
<dbReference type="Pfam" id="PF03853">
    <property type="entry name" value="YjeF_N"/>
    <property type="match status" value="1"/>
</dbReference>
<evidence type="ECO:0000256" key="17">
    <source>
        <dbReference type="HAMAP-Rule" id="MF_01965"/>
    </source>
</evidence>
<evidence type="ECO:0000256" key="9">
    <source>
        <dbReference type="ARBA" id="ARBA00022958"/>
    </source>
</evidence>
<sequence>MYLVTAQEMRAFDATAIQDYGIPGVVLMENAGRTTFHVLKKHLGGDLRDLRVSVIAGPGNNGGDGFVIARYLINHGSEVNTFLLSPREKIKGDALINLKVLEKMTSRIFPVTDAESMDHAALIWQESEVIVDAILGTGLTSEVRSPYREAILEINDTTAIILSVDLPSGLDADTGKILGCAVRADITATYGFRKLGIALYPGVDYCGAVEVVDISIPLPAVEKNPPRAVLYAKPDAEIYYHIRMDPEAHKGRFGHLLVVGGSPGKTGAPAMAARAASRVGAGLVTVGVPASLNPILEAKLTEEMTEPLPESVPGYLGTSALDRVLSLADGKLCIAIGPGLSTAHDIPDMVEKFLSAYSGWVVIDADGLNALSGRMEALRTTNAQVVLTPHPGEMGRLCGISSQEVQEDRVGIARKLAADYGVWVILKGARTLTASPNGRIFVNSTGNPWMASGGQGDVLTGILGGLLVQGIPPEEALPFGVYIHGLAADKLVEKIGPAPVTATDVLDEIRILLGGKTEEE</sequence>
<gene>
    <name evidence="18" type="primary">nnrE</name>
    <name evidence="17" type="synonym">nnrD</name>
    <name evidence="22" type="ORF">HY912_22180</name>
</gene>
<dbReference type="HAMAP" id="MF_01966">
    <property type="entry name" value="NADHX_epimerase"/>
    <property type="match status" value="1"/>
</dbReference>
<evidence type="ECO:0000256" key="8">
    <source>
        <dbReference type="ARBA" id="ARBA00022857"/>
    </source>
</evidence>
<feature type="binding site" evidence="18">
    <location>
        <position position="61"/>
    </location>
    <ligand>
        <name>K(+)</name>
        <dbReference type="ChEBI" id="CHEBI:29103"/>
    </ligand>
</feature>
<keyword evidence="13" id="KW-0511">Multifunctional enzyme</keyword>
<comment type="similarity">
    <text evidence="17">Belongs to the NnrD/CARKD family.</text>
</comment>
<dbReference type="InterPro" id="IPR029056">
    <property type="entry name" value="Ribokinase-like"/>
</dbReference>
<evidence type="ECO:0000256" key="15">
    <source>
        <dbReference type="ARBA" id="ARBA00048238"/>
    </source>
</evidence>
<dbReference type="GO" id="GO:0046496">
    <property type="term" value="P:nicotinamide nucleotide metabolic process"/>
    <property type="evidence" value="ECO:0007669"/>
    <property type="project" value="UniProtKB-UniRule"/>
</dbReference>
<dbReference type="InterPro" id="IPR017953">
    <property type="entry name" value="Carbohydrate_kinase_pred_CS"/>
</dbReference>
<keyword evidence="10 17" id="KW-0520">NAD</keyword>
<feature type="binding site" evidence="18">
    <location>
        <begin position="60"/>
        <end position="64"/>
    </location>
    <ligand>
        <name>(6S)-NADPHX</name>
        <dbReference type="ChEBI" id="CHEBI:64076"/>
    </ligand>
</feature>
<protein>
    <recommendedName>
        <fullName evidence="19">Bifunctional NAD(P)H-hydrate repair enzyme</fullName>
    </recommendedName>
    <alternativeName>
        <fullName evidence="19">Nicotinamide nucleotide repair protein</fullName>
    </alternativeName>
    <domain>
        <recommendedName>
            <fullName evidence="19">ADP-dependent (S)-NAD(P)H-hydrate dehydratase</fullName>
            <ecNumber evidence="19">4.2.1.136</ecNumber>
        </recommendedName>
        <alternativeName>
            <fullName evidence="19">ADP-dependent NAD(P)HX dehydratase</fullName>
        </alternativeName>
    </domain>
    <domain>
        <recommendedName>
            <fullName evidence="19">NAD(P)H-hydrate epimerase</fullName>
            <ecNumber evidence="19">5.1.99.6</ecNumber>
        </recommendedName>
    </domain>
</protein>
<dbReference type="GO" id="GO:0052856">
    <property type="term" value="F:NAD(P)HX epimerase activity"/>
    <property type="evidence" value="ECO:0007669"/>
    <property type="project" value="UniProtKB-UniRule"/>
</dbReference>
<dbReference type="HAMAP" id="MF_01965">
    <property type="entry name" value="NADHX_dehydratase"/>
    <property type="match status" value="1"/>
</dbReference>
<comment type="similarity">
    <text evidence="4 19">In the C-terminal section; belongs to the NnrD/CARKD family.</text>
</comment>
<comment type="cofactor">
    <cofactor evidence="17">
        <name>Mg(2+)</name>
        <dbReference type="ChEBI" id="CHEBI:18420"/>
    </cofactor>
</comment>
<feature type="binding site" evidence="18">
    <location>
        <position position="147"/>
    </location>
    <ligand>
        <name>(6S)-NADPHX</name>
        <dbReference type="ChEBI" id="CHEBI:64076"/>
    </ligand>
</feature>
<dbReference type="Gene3D" id="3.40.50.10260">
    <property type="entry name" value="YjeF N-terminal domain"/>
    <property type="match status" value="1"/>
</dbReference>
<feature type="binding site" evidence="18">
    <location>
        <position position="165"/>
    </location>
    <ligand>
        <name>(6S)-NADPHX</name>
        <dbReference type="ChEBI" id="CHEBI:64076"/>
    </ligand>
</feature>
<comment type="similarity">
    <text evidence="3 19">In the N-terminal section; belongs to the NnrE/AIBP family.</text>
</comment>
<dbReference type="GO" id="GO:0046872">
    <property type="term" value="F:metal ion binding"/>
    <property type="evidence" value="ECO:0007669"/>
    <property type="project" value="UniProtKB-UniRule"/>
</dbReference>
<proteinExistence type="inferred from homology"/>
<keyword evidence="8 17" id="KW-0521">NADP</keyword>
<comment type="catalytic activity">
    <reaction evidence="15 17 19">
        <text>(6S)-NADHX + ADP = AMP + phosphate + NADH + H(+)</text>
        <dbReference type="Rhea" id="RHEA:32223"/>
        <dbReference type="ChEBI" id="CHEBI:15378"/>
        <dbReference type="ChEBI" id="CHEBI:43474"/>
        <dbReference type="ChEBI" id="CHEBI:57945"/>
        <dbReference type="ChEBI" id="CHEBI:64074"/>
        <dbReference type="ChEBI" id="CHEBI:456215"/>
        <dbReference type="ChEBI" id="CHEBI:456216"/>
        <dbReference type="EC" id="4.2.1.136"/>
    </reaction>
</comment>
<dbReference type="InterPro" id="IPR000631">
    <property type="entry name" value="CARKD"/>
</dbReference>
<comment type="catalytic activity">
    <reaction evidence="2 18 19">
        <text>(6R)-NADPHX = (6S)-NADPHX</text>
        <dbReference type="Rhea" id="RHEA:32227"/>
        <dbReference type="ChEBI" id="CHEBI:64076"/>
        <dbReference type="ChEBI" id="CHEBI:64077"/>
        <dbReference type="EC" id="5.1.99.6"/>
    </reaction>
</comment>
<feature type="domain" description="YjeF C-terminal" evidence="20">
    <location>
        <begin position="233"/>
        <end position="516"/>
    </location>
</feature>
<keyword evidence="7 17" id="KW-0067">ATP-binding</keyword>
<dbReference type="EC" id="4.2.1.136" evidence="19"/>
<evidence type="ECO:0000259" key="21">
    <source>
        <dbReference type="PROSITE" id="PS51385"/>
    </source>
</evidence>
<comment type="cofactor">
    <cofactor evidence="18 19">
        <name>K(+)</name>
        <dbReference type="ChEBI" id="CHEBI:29103"/>
    </cofactor>
    <text evidence="18 19">Binds 1 potassium ion per subunit.</text>
</comment>
<comment type="function">
    <text evidence="18">Catalyzes the epimerization of the S- and R-forms of NAD(P)HX, a damaged form of NAD(P)H that is a result of enzymatic or heat-dependent hydration. This is a prerequisite for the S-specific NAD(P)H-hydrate dehydratase to allow the repair of both epimers of NAD(P)HX.</text>
</comment>
<comment type="function">
    <text evidence="14 19">Bifunctional enzyme that catalyzes the epimerization of the S- and R-forms of NAD(P)HX and the dehydration of the S-form of NAD(P)HX at the expense of ADP, which is converted to AMP. This allows the repair of both epimers of NAD(P)HX, a damaged form of NAD(P)H that is a result of enzymatic or heat-dependent hydration.</text>
</comment>
<dbReference type="NCBIfam" id="TIGR00196">
    <property type="entry name" value="yjeF_cterm"/>
    <property type="match status" value="1"/>
</dbReference>
<comment type="catalytic activity">
    <reaction evidence="1 18 19">
        <text>(6R)-NADHX = (6S)-NADHX</text>
        <dbReference type="Rhea" id="RHEA:32215"/>
        <dbReference type="ChEBI" id="CHEBI:64074"/>
        <dbReference type="ChEBI" id="CHEBI:64075"/>
        <dbReference type="EC" id="5.1.99.6"/>
    </reaction>
</comment>
<comment type="subunit">
    <text evidence="17">Homotetramer.</text>
</comment>
<organism evidence="22 23">
    <name type="scientific">Desulfomonile tiedjei</name>
    <dbReference type="NCBI Taxonomy" id="2358"/>
    <lineage>
        <taxon>Bacteria</taxon>
        <taxon>Pseudomonadati</taxon>
        <taxon>Thermodesulfobacteriota</taxon>
        <taxon>Desulfomonilia</taxon>
        <taxon>Desulfomonilales</taxon>
        <taxon>Desulfomonilaceae</taxon>
        <taxon>Desulfomonile</taxon>
    </lineage>
</organism>
<evidence type="ECO:0000313" key="22">
    <source>
        <dbReference type="EMBL" id="MBI5252211.1"/>
    </source>
</evidence>
<evidence type="ECO:0000256" key="4">
    <source>
        <dbReference type="ARBA" id="ARBA00009524"/>
    </source>
</evidence>
<feature type="domain" description="YjeF N-terminal" evidence="21">
    <location>
        <begin position="9"/>
        <end position="222"/>
    </location>
</feature>
<dbReference type="SUPFAM" id="SSF53613">
    <property type="entry name" value="Ribokinase-like"/>
    <property type="match status" value="1"/>
</dbReference>
<dbReference type="InterPro" id="IPR004443">
    <property type="entry name" value="YjeF_N_dom"/>
</dbReference>
<comment type="similarity">
    <text evidence="18">Belongs to the NnrE/AIBP family.</text>
</comment>
<dbReference type="CDD" id="cd01171">
    <property type="entry name" value="YXKO-related"/>
    <property type="match status" value="1"/>
</dbReference>
<feature type="binding site" evidence="18">
    <location>
        <position position="168"/>
    </location>
    <ligand>
        <name>K(+)</name>
        <dbReference type="ChEBI" id="CHEBI:29103"/>
    </ligand>
</feature>
<feature type="binding site" evidence="17">
    <location>
        <position position="456"/>
    </location>
    <ligand>
        <name>AMP</name>
        <dbReference type="ChEBI" id="CHEBI:456215"/>
    </ligand>
</feature>
<reference evidence="22" key="1">
    <citation type="submission" date="2020-07" db="EMBL/GenBank/DDBJ databases">
        <title>Huge and variable diversity of episymbiotic CPR bacteria and DPANN archaea in groundwater ecosystems.</title>
        <authorList>
            <person name="He C.Y."/>
            <person name="Keren R."/>
            <person name="Whittaker M."/>
            <person name="Farag I.F."/>
            <person name="Doudna J."/>
            <person name="Cate J.H.D."/>
            <person name="Banfield J.F."/>
        </authorList>
    </citation>
    <scope>NUCLEOTIDE SEQUENCE</scope>
    <source>
        <strain evidence="22">NC_groundwater_1664_Pr3_B-0.1um_52_9</strain>
    </source>
</reference>
<name>A0A9D6Z8L2_9BACT</name>
<keyword evidence="6 17" id="KW-0547">Nucleotide-binding</keyword>
<dbReference type="Pfam" id="PF01256">
    <property type="entry name" value="Carb_kinase"/>
    <property type="match status" value="1"/>
</dbReference>
<dbReference type="PANTHER" id="PTHR12592">
    <property type="entry name" value="ATP-DEPENDENT (S)-NAD(P)H-HYDRATE DEHYDRATASE FAMILY MEMBER"/>
    <property type="match status" value="1"/>
</dbReference>
<dbReference type="PANTHER" id="PTHR12592:SF0">
    <property type="entry name" value="ATP-DEPENDENT (S)-NAD(P)H-HYDRATE DEHYDRATASE"/>
    <property type="match status" value="1"/>
</dbReference>
<evidence type="ECO:0000313" key="23">
    <source>
        <dbReference type="Proteomes" id="UP000807825"/>
    </source>
</evidence>
<evidence type="ECO:0000256" key="2">
    <source>
        <dbReference type="ARBA" id="ARBA00000909"/>
    </source>
</evidence>
<dbReference type="NCBIfam" id="TIGR00197">
    <property type="entry name" value="yjeF_nterm"/>
    <property type="match status" value="1"/>
</dbReference>
<evidence type="ECO:0000256" key="18">
    <source>
        <dbReference type="HAMAP-Rule" id="MF_01966"/>
    </source>
</evidence>
<evidence type="ECO:0000256" key="7">
    <source>
        <dbReference type="ARBA" id="ARBA00022840"/>
    </source>
</evidence>
<dbReference type="GO" id="GO:0110051">
    <property type="term" value="P:metabolite repair"/>
    <property type="evidence" value="ECO:0007669"/>
    <property type="project" value="TreeGrafter"/>
</dbReference>
<keyword evidence="11 18" id="KW-0413">Isomerase</keyword>
<dbReference type="PROSITE" id="PS51383">
    <property type="entry name" value="YJEF_C_3"/>
    <property type="match status" value="1"/>
</dbReference>
<feature type="binding site" evidence="17">
    <location>
        <position position="457"/>
    </location>
    <ligand>
        <name>(6S)-NADPHX</name>
        <dbReference type="ChEBI" id="CHEBI:64076"/>
    </ligand>
</feature>
<comment type="caution">
    <text evidence="22">The sequence shown here is derived from an EMBL/GenBank/DDBJ whole genome shotgun (WGS) entry which is preliminary data.</text>
</comment>
<evidence type="ECO:0000256" key="1">
    <source>
        <dbReference type="ARBA" id="ARBA00000013"/>
    </source>
</evidence>
<evidence type="ECO:0000256" key="16">
    <source>
        <dbReference type="ARBA" id="ARBA00049209"/>
    </source>
</evidence>
<evidence type="ECO:0000256" key="19">
    <source>
        <dbReference type="PIRNR" id="PIRNR017184"/>
    </source>
</evidence>
<dbReference type="PROSITE" id="PS01050">
    <property type="entry name" value="YJEF_C_2"/>
    <property type="match status" value="1"/>
</dbReference>
<feature type="binding site" evidence="17">
    <location>
        <begin position="427"/>
        <end position="431"/>
    </location>
    <ligand>
        <name>AMP</name>
        <dbReference type="ChEBI" id="CHEBI:456215"/>
    </ligand>
</feature>
<evidence type="ECO:0000256" key="10">
    <source>
        <dbReference type="ARBA" id="ARBA00023027"/>
    </source>
</evidence>
<evidence type="ECO:0000256" key="5">
    <source>
        <dbReference type="ARBA" id="ARBA00022723"/>
    </source>
</evidence>
<keyword evidence="9 18" id="KW-0630">Potassium</keyword>
<comment type="catalytic activity">
    <reaction evidence="16 17 19">
        <text>(6S)-NADPHX + ADP = AMP + phosphate + NADPH + H(+)</text>
        <dbReference type="Rhea" id="RHEA:32235"/>
        <dbReference type="ChEBI" id="CHEBI:15378"/>
        <dbReference type="ChEBI" id="CHEBI:43474"/>
        <dbReference type="ChEBI" id="CHEBI:57783"/>
        <dbReference type="ChEBI" id="CHEBI:64076"/>
        <dbReference type="ChEBI" id="CHEBI:456215"/>
        <dbReference type="ChEBI" id="CHEBI:456216"/>
        <dbReference type="EC" id="4.2.1.136"/>
    </reaction>
</comment>
<dbReference type="EMBL" id="JACRDE010000580">
    <property type="protein sequence ID" value="MBI5252211.1"/>
    <property type="molecule type" value="Genomic_DNA"/>
</dbReference>
<dbReference type="PROSITE" id="PS51385">
    <property type="entry name" value="YJEF_N"/>
    <property type="match status" value="1"/>
</dbReference>
<keyword evidence="12 17" id="KW-0456">Lyase</keyword>
<dbReference type="Gene3D" id="3.40.1190.20">
    <property type="match status" value="1"/>
</dbReference>
<evidence type="ECO:0000256" key="3">
    <source>
        <dbReference type="ARBA" id="ARBA00006001"/>
    </source>
</evidence>
<evidence type="ECO:0000256" key="6">
    <source>
        <dbReference type="ARBA" id="ARBA00022741"/>
    </source>
</evidence>
<dbReference type="EC" id="5.1.99.6" evidence="19"/>
<evidence type="ECO:0000256" key="11">
    <source>
        <dbReference type="ARBA" id="ARBA00023235"/>
    </source>
</evidence>
<accession>A0A9D6Z8L2</accession>
<evidence type="ECO:0000256" key="14">
    <source>
        <dbReference type="ARBA" id="ARBA00025153"/>
    </source>
</evidence>
<feature type="binding site" evidence="17">
    <location>
        <position position="390"/>
    </location>
    <ligand>
        <name>(6S)-NADPHX</name>
        <dbReference type="ChEBI" id="CHEBI:64076"/>
    </ligand>
</feature>
<dbReference type="GO" id="GO:0005524">
    <property type="term" value="F:ATP binding"/>
    <property type="evidence" value="ECO:0007669"/>
    <property type="project" value="UniProtKB-UniRule"/>
</dbReference>